<dbReference type="Pfam" id="PF21726">
    <property type="entry name" value="DUF6862"/>
    <property type="match status" value="1"/>
</dbReference>
<dbReference type="Pfam" id="PF05594">
    <property type="entry name" value="Fil_haemagg"/>
    <property type="match status" value="13"/>
</dbReference>
<evidence type="ECO:0000313" key="4">
    <source>
        <dbReference type="EMBL" id="CUV28602.1"/>
    </source>
</evidence>
<keyword evidence="2" id="KW-0812">Transmembrane</keyword>
<evidence type="ECO:0000259" key="3">
    <source>
        <dbReference type="SMART" id="SM00912"/>
    </source>
</evidence>
<dbReference type="EMBL" id="LN899824">
    <property type="protein sequence ID" value="CUV28602.1"/>
    <property type="molecule type" value="Genomic_DNA"/>
</dbReference>
<dbReference type="Pfam" id="PF15542">
    <property type="entry name" value="Ntox50"/>
    <property type="match status" value="1"/>
</dbReference>
<evidence type="ECO:0000256" key="2">
    <source>
        <dbReference type="SAM" id="Phobius"/>
    </source>
</evidence>
<feature type="transmembrane region" description="Helical" evidence="2">
    <location>
        <begin position="2430"/>
        <end position="2451"/>
    </location>
</feature>
<dbReference type="Pfam" id="PF05860">
    <property type="entry name" value="TPS"/>
    <property type="match status" value="1"/>
</dbReference>
<feature type="region of interest" description="Disordered" evidence="1">
    <location>
        <begin position="1996"/>
        <end position="2043"/>
    </location>
</feature>
<name>A0A0S4V2E6_RALSL</name>
<organism evidence="4">
    <name type="scientific">Ralstonia solanacearum</name>
    <name type="common">Pseudomonas solanacearum</name>
    <dbReference type="NCBI Taxonomy" id="305"/>
    <lineage>
        <taxon>Bacteria</taxon>
        <taxon>Pseudomonadati</taxon>
        <taxon>Pseudomonadota</taxon>
        <taxon>Betaproteobacteria</taxon>
        <taxon>Burkholderiales</taxon>
        <taxon>Burkholderiaceae</taxon>
        <taxon>Ralstonia</taxon>
        <taxon>Ralstonia solanacearum species complex</taxon>
    </lineage>
</organism>
<dbReference type="SMART" id="SM00912">
    <property type="entry name" value="Haemagg_act"/>
    <property type="match status" value="1"/>
</dbReference>
<dbReference type="InterPro" id="IPR008619">
    <property type="entry name" value="Filamentous_hemagglutn_rpt"/>
</dbReference>
<dbReference type="InterPro" id="IPR029100">
    <property type="entry name" value="Ntox50"/>
</dbReference>
<dbReference type="NCBIfam" id="TIGR01731">
    <property type="entry name" value="fil_hemag_20aa"/>
    <property type="match status" value="16"/>
</dbReference>
<dbReference type="InterPro" id="IPR049271">
    <property type="entry name" value="DUF6862"/>
</dbReference>
<protein>
    <submittedName>
        <fullName evidence="4">Putative hemagglutinin-related protein</fullName>
    </submittedName>
</protein>
<reference evidence="4" key="1">
    <citation type="submission" date="2015-10" db="EMBL/GenBank/DDBJ databases">
        <authorList>
            <person name="Gilbert D.G."/>
        </authorList>
    </citation>
    <scope>NUCLEOTIDE SEQUENCE</scope>
    <source>
        <strain evidence="4">Phyl III-seqv23</strain>
    </source>
</reference>
<gene>
    <name evidence="4" type="ORF">RUN1985_v1_260010</name>
</gene>
<dbReference type="InterPro" id="IPR012334">
    <property type="entry name" value="Pectin_lyas_fold"/>
</dbReference>
<evidence type="ECO:0000256" key="1">
    <source>
        <dbReference type="SAM" id="MobiDB-lite"/>
    </source>
</evidence>
<dbReference type="InterPro" id="IPR011050">
    <property type="entry name" value="Pectin_lyase_fold/virulence"/>
</dbReference>
<feature type="transmembrane region" description="Helical" evidence="2">
    <location>
        <begin position="2386"/>
        <end position="2409"/>
    </location>
</feature>
<feature type="transmembrane region" description="Helical" evidence="2">
    <location>
        <begin position="46"/>
        <end position="68"/>
    </location>
</feature>
<feature type="domain" description="Filamentous haemagglutinin FhaB/tRNA nuclease CdiA-like TPS" evidence="3">
    <location>
        <begin position="132"/>
        <end position="253"/>
    </location>
</feature>
<accession>A0A0S4V2E6</accession>
<feature type="compositionally biased region" description="Low complexity" evidence="1">
    <location>
        <begin position="2020"/>
        <end position="2037"/>
    </location>
</feature>
<sequence length="2979" mass="291202">MRQPVTARARAALEQPRAIALQQEQHGASAGTADPVSRHDRARRSFVARAIAAAVALISWLGPVQVSWQAARQSAATIALHGTTVDSPFTSWRTTGRLLVRWGLRQAQAGAITDPTAPIRFTPTLTQTTGANGGVPVINVTTPNASGLSYNLLRSLTVDGVGLILNNSLLGGGTLLGGNVTGNANLATSGPASTILTQVTGTEPIRINGTVEVFGTPASVIFAAPAGVYTQGAGFTNTPRVTLSTGTPQFLNGSGANVAFDQATAVGFLVNSGRVQIDPAAGSTAGAGIEGTVGAINLIGQTVGVNAPLFAGNQINVIAGNQQVAPVATGTGRAGSDWQVTATGANVAANSASAQNGLAIDATAFGAMTAGQIKLISTAQGLGVRAAGDLAANTSNVNIDANGDVSVGNVYGQQTAGITTTGAVSTSGAVRAQQDVTIGAGGDVTLGGAAQAGNNVTVSAGGNVAGSGDLSAVRGLSVSAGNSANLGGNLNAASIAVTAQGKDGTGDVTLGGKVASPGAIALNAARDTTVNGQLTGGSGVSVNAGRNLSVSGAIGSVGDLNLVAAAGSVSTTGSATTQGNLTASAGQDVRLGGTTAANGHVAIQANAGSITTAGTLTAAQDIALAAGQNAALGAATQTGGNLTVTAGKTVGGAGNLTASKAIDVRAGGSVDVSGNVSANRIAMQAAGRDGVGDIRLGGNVGAPGTVTLNAARDTTIAGSVVSDSDLNLATQRNLNIGGTVGSTTGNVSLTAHTGAVTTQGAVVTPGNLVVSSGTDTSLGGQVSAAGTATVSAGGNLSTAGQIGSNGALTLDAGQNLTIGGQVGSGADANLQAGSNVTVNGALTSTGNASVSAGQSIALAGDVAAGGNATLDASQTVTGPGSLSAAQTAKVTGGSIDLGGQVKGKQVALTANGSGNLGDVRLGGAVSAPGSVTISATRDATLGSNAIAGGDLTATAGRNLTVNGAAASVNGNVNLNAQAGQLASTGSILAYQGDVNATAGQDLNVGGSVYAGRNAGLAAQGGNATVSGNLTSLGKTSVGSGQNTTLSGQLKTGGDLQASAANALSVAQLNYVGGNAILRGADIAVGSAAGQSNAVQGTLDVVASRGLTLTGNSNANALNLGGATITNQGSTLATQRATVSGGTVVNTGTLAANQLAVSAADLVNRGTVGGQAVNLNTTGNLDNAGGLVVGTQTLDVTTGALTSNRGGTFFGGDLTGKSPTTGNLTLTVNGGAGSFNNAGGQLLAGNNLTLNTPNQVFDPSAASTGTLNANNALTLSIQSINNTGTWNVQGRSVAINAAQGITNSGTIQKAGDLSLSTAGALANSGQIVGGSNVALSAGTLTNTGTIHADGNLALAGNVRNAGTAEALGNIAVTGSNYDNQGGKTQANGDIRFDIGGTLNNVGSVIGANGNVHIAAQSVVNDRTAPVDAGSSVSKAVNDALLNSTIIGSYSPWVASSGCDSCSSAYVPGTPTNATIGDLVRNADGTTTLVKAGVAVSSDSGPGFESRWFIGSSAQTISQNGPGQNVPLPTVDRTIVRQADGTAGQIVAGGALDVTAASVSNKGGLIRAGKDVTLNVASLDNSRSATLVSSQTDAVNAAEFAAFLDRISAIARANTMSSFTSSTVLSSTQYLMFGQPDSAGSSCDSCTAPAPSAVVLDVGHAKDGAQTTAPVQSTVTYTLGKAGQILSGGNLSLTGSGDLTNAGDLAAAGKVTITAAGTFTNQGTYVSSVTTTAGCLPGAIKCAEGGAHVDTLNWQQTPNTVAAGDTLTINAASIQNLNGTLAAVGNVTLTAGSGVTNRAGAIQSTAGDVSITAPTVVNTTMTPVTLHKSYGNMNPSYAGGCNAGGTYKESQCASDETAAAGPAGVISAARDVNLSGTTLTNNGALITGGRNVTVNMAGNVDNNSIALNANWYGHWVEETGMFSSDKRHETNGVAVLGNLASGIQAGNALSVTSGGATVNTGNLLGSTVDLTSAALVNGITSPSQPTPPSVAGQQVISLAPTPAPSGSLPTANNMGTGLATQSAGATPTTSSASGGAPPASVTPVQTPAWSFQPAIVTTPSAPGSTQVSWHFNAPAAGSAVSTSASTVSSTTYVNPSPATAVLAGVTPDSLLSQLPADLRPGGTPFYYDPFTENQKLQQAALAQTGQSSFVNGLSYDSQNRLSVTDQEKLILYGNAADYAKAHNIPLGQALTQQQIAQLDKPMLWYVTQQVPDPNCNTVASTACPMVSALVPQLYLPAGYADAITQPAGGMIAGTNVNVNVDGTLRNSGQIVAGDALNVHAGTIDARPNVVNVGTSAYKVEGGWLEVSGTQVQPGGFMSAVNLNITANAINAINEAFIVRNADGTTNREASNALVAQLKANLGLNYTSGTVKDDIHQNFIKEDGPLPSWVGAVVAVAISIVTAGAGAGLMVIMMTGMLSSMASQALTTGKINLGQAVMAGVVAAVTAGITQGALSVLNLSSVGASTIGNNIATGSWSAAQSNLGSYFAASVVRSAISAGVSTVAYGGSFGQAFANGMVQSAAALGANAIGTLSPGIGEVNASTNSIVGNILGHVALGCAISSIQGTGCAGGAAGGFAGSVVAPLVGSGLYSGASGENRAIDAATVAIAGLAGGAIAQAIGGDATAGASTGQNAATNNWLEHRAPFKGAYSEQERRDRAAAACKDDPKQCDVANDWDAKSKQRNADLQAACANLSSDTCRGAMAAAKAAGNNIVFAGGKVYAYGPEESVARSLDPSPAAKALDTMVGSPLAGIFGGIPYFKSNADPAAGYYFAQYGMALEGIGAGVLGLPTGPLAGPGWRATLESPNTLYVGSGSGSAFPTWTNVAGPYSVIGQGGGAATTVQAGPGYAANDVLRVGSTNGSSNSSATVGQPATNNIPVPDDLPAGIHVGQQGKHIPDHNNFIPGRSTINGNVDPQQLLDGVHSGAYPIIGTSNRGGYPVVDFGRPIGIDANSGLPTQYGTIHYGQNGAHIVPTNPALTGVKR</sequence>
<dbReference type="SUPFAM" id="SSF51126">
    <property type="entry name" value="Pectin lyase-like"/>
    <property type="match status" value="1"/>
</dbReference>
<dbReference type="InterPro" id="IPR010069">
    <property type="entry name" value="CdiA_FHA1_rpt"/>
</dbReference>
<keyword evidence="2" id="KW-0472">Membrane</keyword>
<keyword evidence="2" id="KW-1133">Transmembrane helix</keyword>
<dbReference type="Gene3D" id="2.160.20.10">
    <property type="entry name" value="Single-stranded right-handed beta-helix, Pectin lyase-like"/>
    <property type="match status" value="1"/>
</dbReference>
<dbReference type="InterPro" id="IPR008638">
    <property type="entry name" value="FhaB/CdiA-like_TPS"/>
</dbReference>
<proteinExistence type="predicted"/>
<feature type="compositionally biased region" description="Polar residues" evidence="1">
    <location>
        <begin position="2005"/>
        <end position="2019"/>
    </location>
</feature>